<keyword evidence="6 12" id="KW-1133">Transmembrane helix</keyword>
<feature type="compositionally biased region" description="Basic and acidic residues" evidence="11">
    <location>
        <begin position="188"/>
        <end position="215"/>
    </location>
</feature>
<dbReference type="Proteomes" id="UP001147747">
    <property type="component" value="Unassembled WGS sequence"/>
</dbReference>
<dbReference type="InterPro" id="IPR057476">
    <property type="entry name" value="Cux_N"/>
</dbReference>
<organism evidence="15 16">
    <name type="scientific">Penicillium cosmopolitanum</name>
    <dbReference type="NCBI Taxonomy" id="1131564"/>
    <lineage>
        <taxon>Eukaryota</taxon>
        <taxon>Fungi</taxon>
        <taxon>Dikarya</taxon>
        <taxon>Ascomycota</taxon>
        <taxon>Pezizomycotina</taxon>
        <taxon>Eurotiomycetes</taxon>
        <taxon>Eurotiomycetidae</taxon>
        <taxon>Eurotiales</taxon>
        <taxon>Aspergillaceae</taxon>
        <taxon>Penicillium</taxon>
    </lineage>
</organism>
<dbReference type="GeneID" id="81370613"/>
<comment type="caution">
    <text evidence="15">The sequence shown here is derived from an EMBL/GenBank/DDBJ whole genome shotgun (WGS) entry which is preliminary data.</text>
</comment>
<reference evidence="15" key="1">
    <citation type="submission" date="2022-12" db="EMBL/GenBank/DDBJ databases">
        <authorList>
            <person name="Petersen C."/>
        </authorList>
    </citation>
    <scope>NUCLEOTIDE SEQUENCE</scope>
    <source>
        <strain evidence="15">IBT 29677</strain>
    </source>
</reference>
<dbReference type="InterPro" id="IPR012955">
    <property type="entry name" value="CASP_C"/>
</dbReference>
<feature type="region of interest" description="Disordered" evidence="11">
    <location>
        <begin position="631"/>
        <end position="651"/>
    </location>
</feature>
<dbReference type="EMBL" id="JAPZBU010000008">
    <property type="protein sequence ID" value="KAJ5391506.1"/>
    <property type="molecule type" value="Genomic_DNA"/>
</dbReference>
<dbReference type="GO" id="GO:0006891">
    <property type="term" value="P:intra-Golgi vesicle-mediated transport"/>
    <property type="evidence" value="ECO:0007669"/>
    <property type="project" value="InterPro"/>
</dbReference>
<protein>
    <recommendedName>
        <fullName evidence="3">Protein CASP</fullName>
    </recommendedName>
</protein>
<dbReference type="GO" id="GO:0000139">
    <property type="term" value="C:Golgi membrane"/>
    <property type="evidence" value="ECO:0007669"/>
    <property type="project" value="UniProtKB-SubCell"/>
</dbReference>
<feature type="coiled-coil region" evidence="10">
    <location>
        <begin position="567"/>
        <end position="615"/>
    </location>
</feature>
<dbReference type="Pfam" id="PF25398">
    <property type="entry name" value="CUX1_N"/>
    <property type="match status" value="1"/>
</dbReference>
<feature type="compositionally biased region" description="Polar residues" evidence="11">
    <location>
        <begin position="13"/>
        <end position="24"/>
    </location>
</feature>
<dbReference type="AlphaFoldDB" id="A0A9X0B804"/>
<evidence type="ECO:0000256" key="5">
    <source>
        <dbReference type="ARBA" id="ARBA00022692"/>
    </source>
</evidence>
<evidence type="ECO:0000313" key="16">
    <source>
        <dbReference type="Proteomes" id="UP001147747"/>
    </source>
</evidence>
<name>A0A9X0B804_9EURO</name>
<evidence type="ECO:0000256" key="7">
    <source>
        <dbReference type="ARBA" id="ARBA00023034"/>
    </source>
</evidence>
<accession>A0A9X0B804</accession>
<feature type="transmembrane region" description="Helical" evidence="12">
    <location>
        <begin position="708"/>
        <end position="725"/>
    </location>
</feature>
<evidence type="ECO:0000256" key="4">
    <source>
        <dbReference type="ARBA" id="ARBA00022448"/>
    </source>
</evidence>
<evidence type="ECO:0000256" key="9">
    <source>
        <dbReference type="ARBA" id="ARBA00023136"/>
    </source>
</evidence>
<evidence type="ECO:0000256" key="1">
    <source>
        <dbReference type="ARBA" id="ARBA00004409"/>
    </source>
</evidence>
<evidence type="ECO:0000259" key="13">
    <source>
        <dbReference type="Pfam" id="PF08172"/>
    </source>
</evidence>
<feature type="domain" description="Cux N-terminal" evidence="14">
    <location>
        <begin position="59"/>
        <end position="165"/>
    </location>
</feature>
<feature type="domain" description="CASP C-terminal" evidence="13">
    <location>
        <begin position="470"/>
        <end position="730"/>
    </location>
</feature>
<evidence type="ECO:0000313" key="15">
    <source>
        <dbReference type="EMBL" id="KAJ5391506.1"/>
    </source>
</evidence>
<gene>
    <name evidence="15" type="ORF">N7509_006996</name>
</gene>
<evidence type="ECO:0000256" key="10">
    <source>
        <dbReference type="SAM" id="Coils"/>
    </source>
</evidence>
<keyword evidence="9 12" id="KW-0472">Membrane</keyword>
<evidence type="ECO:0000256" key="2">
    <source>
        <dbReference type="ARBA" id="ARBA00006415"/>
    </source>
</evidence>
<sequence length="775" mass="85816">MDSFAITEGLAAQDQNQPEPVNSKLSEETNKFQRAIAAWRGKVTLRPPNMLCNFLNKATADWPYLGIDLASTIAKLDSTASDIVEHQRDALVQRKDLAQKTKDFKKLDDEAKIAEHKSLLKAYQSFIDLLTNQGKTSSSSFLQLYSSLSEAPDPYPLLEASVDSLVLSEDTVPKLTSERDQLQSSVERLTRQQEETEKRLQEERAARKKLEENQEARAKEIESSWEAVLEEKTNNWAAKEKSLEEKVDNQDRLIKELKASYEVSQRLGGNEESEEARSGATAAELELISSDLEKTSLRLADVEARNEQLRLELAQSVSHSNPDQATLQDDPEYQRLQSENSSLLRKLDAARYDKDSTRHSWEAKVLQAERNATKSTTERDELRSRLERVADYDDIRRELEMIKSIEFTAGEDEETGDVPTEGVESANGNAARSKEKNSLEQLLLARNKKLTDDLAVLRVSSRDLQGQLESLRGELSTTKAELEKSRGLSSTLENDLLQVQQEAANTFPSGAMSVAGTYASRYPHSSRRGATSPTSSIISGFDQSAASANTMDAIRAGEAVGGGSGLLPMIQAQRDRFKKKNSELEEELSKTYSTVKSLRQEIASLQKDNLGLYEKTRYVSTYSRGQGAATSASSYANAPSSTSVYTSSDTPSGLSLDRYQSAYEARISPFAAFRGRESTRAYKRMNLPERIVFSLTRIILANRTSRNLFAGYCFALHFLLFVVLYKMSTTEIEKHSAMSALGGAAAAAYSNSGGGSGSGSSGQLHGDDWQQEGFT</sequence>
<proteinExistence type="inferred from homology"/>
<keyword evidence="5 12" id="KW-0812">Transmembrane</keyword>
<evidence type="ECO:0000256" key="6">
    <source>
        <dbReference type="ARBA" id="ARBA00022989"/>
    </source>
</evidence>
<feature type="region of interest" description="Disordered" evidence="11">
    <location>
        <begin position="410"/>
        <end position="435"/>
    </location>
</feature>
<dbReference type="RefSeq" id="XP_056487184.1">
    <property type="nucleotide sequence ID" value="XM_056631633.1"/>
</dbReference>
<evidence type="ECO:0000256" key="3">
    <source>
        <dbReference type="ARBA" id="ARBA00018691"/>
    </source>
</evidence>
<comment type="similarity">
    <text evidence="2">Belongs to the CASP family.</text>
</comment>
<dbReference type="PANTHER" id="PTHR14043:SF2">
    <property type="entry name" value="HOMEOBOX PROTEIN CUT"/>
    <property type="match status" value="1"/>
</dbReference>
<keyword evidence="8 10" id="KW-0175">Coiled coil</keyword>
<feature type="region of interest" description="Disordered" evidence="11">
    <location>
        <begin position="176"/>
        <end position="215"/>
    </location>
</feature>
<evidence type="ECO:0000256" key="8">
    <source>
        <dbReference type="ARBA" id="ARBA00023054"/>
    </source>
</evidence>
<reference evidence="15" key="2">
    <citation type="journal article" date="2023" name="IMA Fungus">
        <title>Comparative genomic study of the Penicillium genus elucidates a diverse pangenome and 15 lateral gene transfer events.</title>
        <authorList>
            <person name="Petersen C."/>
            <person name="Sorensen T."/>
            <person name="Nielsen M.R."/>
            <person name="Sondergaard T.E."/>
            <person name="Sorensen J.L."/>
            <person name="Fitzpatrick D.A."/>
            <person name="Frisvad J.C."/>
            <person name="Nielsen K.L."/>
        </authorList>
    </citation>
    <scope>NUCLEOTIDE SEQUENCE</scope>
    <source>
        <strain evidence="15">IBT 29677</strain>
    </source>
</reference>
<dbReference type="OrthoDB" id="10257567at2759"/>
<dbReference type="PANTHER" id="PTHR14043">
    <property type="entry name" value="CCAAT DISPLACEMENT PROTEIN-RELATED"/>
    <property type="match status" value="1"/>
</dbReference>
<feature type="region of interest" description="Disordered" evidence="11">
    <location>
        <begin position="752"/>
        <end position="775"/>
    </location>
</feature>
<evidence type="ECO:0000259" key="14">
    <source>
        <dbReference type="Pfam" id="PF25398"/>
    </source>
</evidence>
<evidence type="ECO:0000256" key="11">
    <source>
        <dbReference type="SAM" id="MobiDB-lite"/>
    </source>
</evidence>
<feature type="region of interest" description="Disordered" evidence="11">
    <location>
        <begin position="1"/>
        <end position="25"/>
    </location>
</feature>
<keyword evidence="4" id="KW-0813">Transport</keyword>
<evidence type="ECO:0000256" key="12">
    <source>
        <dbReference type="SAM" id="Phobius"/>
    </source>
</evidence>
<feature type="region of interest" description="Disordered" evidence="11">
    <location>
        <begin position="315"/>
        <end position="339"/>
    </location>
</feature>
<comment type="subcellular location">
    <subcellularLocation>
        <location evidence="1">Golgi apparatus membrane</location>
        <topology evidence="1">Single-pass type IV membrane protein</topology>
    </subcellularLocation>
</comment>
<keyword evidence="16" id="KW-1185">Reference proteome</keyword>
<dbReference type="Pfam" id="PF08172">
    <property type="entry name" value="CASP_C"/>
    <property type="match status" value="1"/>
</dbReference>
<feature type="compositionally biased region" description="Polar residues" evidence="11">
    <location>
        <begin position="315"/>
        <end position="327"/>
    </location>
</feature>
<keyword evidence="7" id="KW-0333">Golgi apparatus</keyword>